<dbReference type="SUPFAM" id="SSF81469">
    <property type="entry name" value="Bacterial aa3 type cytochrome c oxidase subunit IV"/>
    <property type="match status" value="1"/>
</dbReference>
<keyword evidence="1" id="KW-0472">Membrane</keyword>
<evidence type="ECO:0000313" key="4">
    <source>
        <dbReference type="Proteomes" id="UP000319014"/>
    </source>
</evidence>
<organism evidence="3 4">
    <name type="scientific">Paracoccus laeviglucosivorans</name>
    <dbReference type="NCBI Taxonomy" id="1197861"/>
    <lineage>
        <taxon>Bacteria</taxon>
        <taxon>Pseudomonadati</taxon>
        <taxon>Pseudomonadota</taxon>
        <taxon>Alphaproteobacteria</taxon>
        <taxon>Rhodobacterales</taxon>
        <taxon>Paracoccaceae</taxon>
        <taxon>Paracoccus</taxon>
    </lineage>
</organism>
<keyword evidence="4" id="KW-1185">Reference proteome</keyword>
<protein>
    <submittedName>
        <fullName evidence="3">Aa3 type cytochrome c oxidase subunit IV</fullName>
    </submittedName>
</protein>
<evidence type="ECO:0000313" key="3">
    <source>
        <dbReference type="EMBL" id="SMO76875.1"/>
    </source>
</evidence>
<gene>
    <name evidence="3" type="ORF">SAMN06265221_110103</name>
</gene>
<proteinExistence type="predicted"/>
<evidence type="ECO:0000259" key="2">
    <source>
        <dbReference type="Pfam" id="PF07835"/>
    </source>
</evidence>
<dbReference type="Gene3D" id="1.20.5.160">
    <property type="entry name" value="Bacterial aa3 type cytochrome c oxidase subunit IV"/>
    <property type="match status" value="1"/>
</dbReference>
<keyword evidence="1" id="KW-1133">Transmembrane helix</keyword>
<evidence type="ECO:0000256" key="1">
    <source>
        <dbReference type="SAM" id="Phobius"/>
    </source>
</evidence>
<feature type="domain" description="Cytochrome c oxidase subunit IV bacterial aa3 type" evidence="2">
    <location>
        <begin position="10"/>
        <end position="49"/>
    </location>
</feature>
<feature type="transmembrane region" description="Helical" evidence="1">
    <location>
        <begin position="24"/>
        <end position="47"/>
    </location>
</feature>
<accession>A0A521DZ17</accession>
<sequence>MASHHEVTEHKHGEMDITDHQKTFAGFIKVSTWVAGLSIGVLIFMALTNA</sequence>
<dbReference type="Proteomes" id="UP000319014">
    <property type="component" value="Unassembled WGS sequence"/>
</dbReference>
<dbReference type="RefSeq" id="WP_142663495.1">
    <property type="nucleotide sequence ID" value="NZ_FXTK01000010.1"/>
</dbReference>
<dbReference type="OrthoDB" id="7691500at2"/>
<reference evidence="3 4" key="1">
    <citation type="submission" date="2017-05" db="EMBL/GenBank/DDBJ databases">
        <authorList>
            <person name="Varghese N."/>
            <person name="Submissions S."/>
        </authorList>
    </citation>
    <scope>NUCLEOTIDE SEQUENCE [LARGE SCALE GENOMIC DNA]</scope>
    <source>
        <strain evidence="3 4">DSM 100094</strain>
    </source>
</reference>
<dbReference type="EMBL" id="FXTK01000010">
    <property type="protein sequence ID" value="SMO76875.1"/>
    <property type="molecule type" value="Genomic_DNA"/>
</dbReference>
<dbReference type="InterPro" id="IPR012422">
    <property type="entry name" value="Cyt_c_oxidase_su4_bac-aa3"/>
</dbReference>
<dbReference type="InterPro" id="IPR036596">
    <property type="entry name" value="Cyt-C_aa3_sf"/>
</dbReference>
<name>A0A521DZ17_9RHOB</name>
<dbReference type="AlphaFoldDB" id="A0A521DZ17"/>
<dbReference type="Pfam" id="PF07835">
    <property type="entry name" value="COX4_pro_2"/>
    <property type="match status" value="1"/>
</dbReference>
<keyword evidence="1" id="KW-0812">Transmembrane</keyword>